<dbReference type="PANTHER" id="PTHR43130:SF15">
    <property type="entry name" value="THIJ_PFPI FAMILY PROTEIN (AFU_ORTHOLOGUE AFUA_5G14240)"/>
    <property type="match status" value="1"/>
</dbReference>
<dbReference type="EMBL" id="JAJNOR010000001">
    <property type="protein sequence ID" value="MCD2491839.1"/>
    <property type="molecule type" value="Genomic_DNA"/>
</dbReference>
<reference evidence="2 3" key="1">
    <citation type="submission" date="2021-11" db="EMBL/GenBank/DDBJ databases">
        <title>Lacrimispora sp. nov. NSJ-141 isolated from human feces.</title>
        <authorList>
            <person name="Abdugheni R."/>
        </authorList>
    </citation>
    <scope>NUCLEOTIDE SEQUENCE [LARGE SCALE GENOMIC DNA]</scope>
    <source>
        <strain evidence="2 3">NSJ-141</strain>
    </source>
</reference>
<dbReference type="InterPro" id="IPR052158">
    <property type="entry name" value="INH-QAR"/>
</dbReference>
<name>A0AAP2RI38_9FIRM</name>
<protein>
    <submittedName>
        <fullName evidence="2">DJ-1/PfpI family protein</fullName>
    </submittedName>
</protein>
<accession>A0AAP2RI38</accession>
<dbReference type="Proteomes" id="UP001299265">
    <property type="component" value="Unassembled WGS sequence"/>
</dbReference>
<keyword evidence="3" id="KW-1185">Reference proteome</keyword>
<dbReference type="AlphaFoldDB" id="A0AAP2RI38"/>
<dbReference type="InterPro" id="IPR029062">
    <property type="entry name" value="Class_I_gatase-like"/>
</dbReference>
<feature type="domain" description="DJ-1/PfpI" evidence="1">
    <location>
        <begin position="3"/>
        <end position="160"/>
    </location>
</feature>
<gene>
    <name evidence="2" type="ORF">LQE92_04265</name>
</gene>
<proteinExistence type="predicted"/>
<evidence type="ECO:0000259" key="1">
    <source>
        <dbReference type="Pfam" id="PF01965"/>
    </source>
</evidence>
<dbReference type="RefSeq" id="WP_231061745.1">
    <property type="nucleotide sequence ID" value="NZ_JAJNOR010000001.1"/>
</dbReference>
<evidence type="ECO:0000313" key="2">
    <source>
        <dbReference type="EMBL" id="MCD2491839.1"/>
    </source>
</evidence>
<dbReference type="Gene3D" id="3.40.50.880">
    <property type="match status" value="1"/>
</dbReference>
<evidence type="ECO:0000313" key="3">
    <source>
        <dbReference type="Proteomes" id="UP001299265"/>
    </source>
</evidence>
<sequence>MDVNVILYDDFETMDAFLPVSILGCLPGEFHINYLSMGGDIVNSSQGVKVWTEFLEPEQIKGAVLIPGGKGARRVLYRDQKLLEYLKRAMERADTCLMAGNSSTMLAQTGLLYRRLVADCHVDENWKRMFTAEVKWTSGVRWISDGKYYSCSSDGAISDMILGYIADVLDVDMAEYAAEKLALLWEEEE</sequence>
<organism evidence="2 3">
    <name type="scientific">Lientehia hominis</name>
    <dbReference type="NCBI Taxonomy" id="2897778"/>
    <lineage>
        <taxon>Bacteria</taxon>
        <taxon>Bacillati</taxon>
        <taxon>Bacillota</taxon>
        <taxon>Clostridia</taxon>
        <taxon>Lachnospirales</taxon>
        <taxon>Lachnospiraceae</taxon>
        <taxon>Lientehia</taxon>
    </lineage>
</organism>
<dbReference type="InterPro" id="IPR002818">
    <property type="entry name" value="DJ-1/PfpI"/>
</dbReference>
<dbReference type="Pfam" id="PF01965">
    <property type="entry name" value="DJ-1_PfpI"/>
    <property type="match status" value="1"/>
</dbReference>
<dbReference type="PANTHER" id="PTHR43130">
    <property type="entry name" value="ARAC-FAMILY TRANSCRIPTIONAL REGULATOR"/>
    <property type="match status" value="1"/>
</dbReference>
<comment type="caution">
    <text evidence="2">The sequence shown here is derived from an EMBL/GenBank/DDBJ whole genome shotgun (WGS) entry which is preliminary data.</text>
</comment>
<dbReference type="SUPFAM" id="SSF52317">
    <property type="entry name" value="Class I glutamine amidotransferase-like"/>
    <property type="match status" value="1"/>
</dbReference>